<dbReference type="InterPro" id="IPR051181">
    <property type="entry name" value="CAF1_poly(A)_ribonucleases"/>
</dbReference>
<comment type="caution">
    <text evidence="2">The sequence shown here is derived from an EMBL/GenBank/DDBJ whole genome shotgun (WGS) entry which is preliminary data.</text>
</comment>
<protein>
    <submittedName>
        <fullName evidence="2">Uncharacterized protein</fullName>
    </submittedName>
</protein>
<dbReference type="GO" id="GO:1990432">
    <property type="term" value="P:siRNA 3'-end processing"/>
    <property type="evidence" value="ECO:0007669"/>
    <property type="project" value="TreeGrafter"/>
</dbReference>
<evidence type="ECO:0000313" key="2">
    <source>
        <dbReference type="EMBL" id="CAH2008181.1"/>
    </source>
</evidence>
<dbReference type="AlphaFoldDB" id="A0A9P0Q2F2"/>
<dbReference type="GO" id="GO:1990431">
    <property type="term" value="P:priRNA 3'-end processing"/>
    <property type="evidence" value="ECO:0007669"/>
    <property type="project" value="TreeGrafter"/>
</dbReference>
<evidence type="ECO:0000256" key="1">
    <source>
        <dbReference type="ARBA" id="ARBA00008372"/>
    </source>
</evidence>
<dbReference type="OrthoDB" id="414075at2759"/>
<organism evidence="2 3">
    <name type="scientific">Acanthoscelides obtectus</name>
    <name type="common">Bean weevil</name>
    <name type="synonym">Bruchus obtectus</name>
    <dbReference type="NCBI Taxonomy" id="200917"/>
    <lineage>
        <taxon>Eukaryota</taxon>
        <taxon>Metazoa</taxon>
        <taxon>Ecdysozoa</taxon>
        <taxon>Arthropoda</taxon>
        <taxon>Hexapoda</taxon>
        <taxon>Insecta</taxon>
        <taxon>Pterygota</taxon>
        <taxon>Neoptera</taxon>
        <taxon>Endopterygota</taxon>
        <taxon>Coleoptera</taxon>
        <taxon>Polyphaga</taxon>
        <taxon>Cucujiformia</taxon>
        <taxon>Chrysomeloidea</taxon>
        <taxon>Chrysomelidae</taxon>
        <taxon>Bruchinae</taxon>
        <taxon>Bruchini</taxon>
        <taxon>Acanthoscelides</taxon>
    </lineage>
</organism>
<proteinExistence type="inferred from homology"/>
<dbReference type="InterPro" id="IPR006941">
    <property type="entry name" value="RNase_CAF1"/>
</dbReference>
<dbReference type="InterPro" id="IPR012337">
    <property type="entry name" value="RNaseH-like_sf"/>
</dbReference>
<sequence>MCEVRKENFGYMYPEIKKSIENAKFIAVDLEFSALYPVKGQTPSLFDEASERYMKIKKNLEHVIPVQVGLTTFSFNADSGSYLGTVYNFFIIPASFPTLQNVFCFQSGTLEFLRLHGFDFNKVSTVLLSQSV</sequence>
<reference evidence="2" key="1">
    <citation type="submission" date="2022-03" db="EMBL/GenBank/DDBJ databases">
        <authorList>
            <person name="Sayadi A."/>
        </authorList>
    </citation>
    <scope>NUCLEOTIDE SEQUENCE</scope>
</reference>
<dbReference type="InterPro" id="IPR036397">
    <property type="entry name" value="RNaseH_sf"/>
</dbReference>
<dbReference type="PANTHER" id="PTHR15092:SF44">
    <property type="entry name" value="POLY(A)-SPECIFIC RIBONUCLEASE PARN"/>
    <property type="match status" value="1"/>
</dbReference>
<evidence type="ECO:0000313" key="3">
    <source>
        <dbReference type="Proteomes" id="UP001152888"/>
    </source>
</evidence>
<dbReference type="GO" id="GO:0005634">
    <property type="term" value="C:nucleus"/>
    <property type="evidence" value="ECO:0007669"/>
    <property type="project" value="TreeGrafter"/>
</dbReference>
<dbReference type="Gene3D" id="3.30.420.10">
    <property type="entry name" value="Ribonuclease H-like superfamily/Ribonuclease H"/>
    <property type="match status" value="1"/>
</dbReference>
<dbReference type="GO" id="GO:0000175">
    <property type="term" value="F:3'-5'-RNA exonuclease activity"/>
    <property type="evidence" value="ECO:0007669"/>
    <property type="project" value="TreeGrafter"/>
</dbReference>
<accession>A0A9P0Q2F2</accession>
<dbReference type="GO" id="GO:0000289">
    <property type="term" value="P:nuclear-transcribed mRNA poly(A) tail shortening"/>
    <property type="evidence" value="ECO:0007669"/>
    <property type="project" value="TreeGrafter"/>
</dbReference>
<name>A0A9P0Q2F2_ACAOB</name>
<keyword evidence="3" id="KW-1185">Reference proteome</keyword>
<dbReference type="Proteomes" id="UP001152888">
    <property type="component" value="Unassembled WGS sequence"/>
</dbReference>
<dbReference type="SUPFAM" id="SSF53098">
    <property type="entry name" value="Ribonuclease H-like"/>
    <property type="match status" value="1"/>
</dbReference>
<dbReference type="EMBL" id="CAKOFQ010007789">
    <property type="protein sequence ID" value="CAH2008181.1"/>
    <property type="molecule type" value="Genomic_DNA"/>
</dbReference>
<dbReference type="GO" id="GO:0003723">
    <property type="term" value="F:RNA binding"/>
    <property type="evidence" value="ECO:0007669"/>
    <property type="project" value="TreeGrafter"/>
</dbReference>
<comment type="similarity">
    <text evidence="1">Belongs to the CAF1 family.</text>
</comment>
<dbReference type="PANTHER" id="PTHR15092">
    <property type="entry name" value="POLY A -SPECIFIC RIBONUCLEASE/TARGET OF EGR1, MEMBER 1"/>
    <property type="match status" value="1"/>
</dbReference>
<dbReference type="Pfam" id="PF04857">
    <property type="entry name" value="CAF1"/>
    <property type="match status" value="1"/>
</dbReference>
<gene>
    <name evidence="2" type="ORF">ACAOBT_LOCUS30072</name>
</gene>